<sequence>MSCNIYTEVVVIGGGPSGYSAGFRCADLGLDTVLVEQYPNLGGVCLNVGCIPSKALLHIAKTIKDVKHLSKCGVLFNTLQIDICKIRLWKKNLIKKLSEGLTYLSNKRNIQVLTGIGSFVTANHLLVRNSQSKDFNIFFKKAVIAIGSTPVMLNNVPYLDERIWTSNDALCLSMIPKRFLIIGSGIIGLEMATIYSALGSIVDVVDTNSQIFASVDQDLVSNFLKIVSMDFKIILNTQVLKIKAKDNGIWVTLKNNSNIDKLVCYDAVLIAIGRKIDLENLNLKKIGGVSISNLGNVCVNDQLCTNIPNIYAIGDVVGYPMLAHKGIYQGKIVADIIAGKQVFFDPLVIPAIAYTNPELAWVGVTEKEAIEKNIKYKKSVFPWSVSGKAIISNAHVGQTNLIFDDVSKRIIGGAILGPNAGELLGEISLAIEMGCYAEDISLTMHAHPTLYETIGGASEVLQGISTDLINN</sequence>
<evidence type="ECO:0000256" key="5">
    <source>
        <dbReference type="ARBA" id="ARBA00022827"/>
    </source>
</evidence>
<evidence type="ECO:0000256" key="2">
    <source>
        <dbReference type="ARBA" id="ARBA00012608"/>
    </source>
</evidence>
<dbReference type="InterPro" id="IPR006258">
    <property type="entry name" value="Lipoamide_DH"/>
</dbReference>
<feature type="binding site" evidence="12">
    <location>
        <position position="117"/>
    </location>
    <ligand>
        <name>FAD</name>
        <dbReference type="ChEBI" id="CHEBI:57692"/>
    </ligand>
</feature>
<keyword evidence="12" id="KW-0547">Nucleotide-binding</keyword>
<feature type="active site" description="Proton acceptor" evidence="11">
    <location>
        <position position="447"/>
    </location>
</feature>
<evidence type="ECO:0000256" key="13">
    <source>
        <dbReference type="PIRSR" id="PIRSR000350-4"/>
    </source>
</evidence>
<comment type="similarity">
    <text evidence="1 14">Belongs to the class-I pyridine nucleotide-disulfide oxidoreductase family.</text>
</comment>
<dbReference type="GO" id="GO:0006103">
    <property type="term" value="P:2-oxoglutarate metabolic process"/>
    <property type="evidence" value="ECO:0007669"/>
    <property type="project" value="TreeGrafter"/>
</dbReference>
<dbReference type="InterPro" id="IPR023753">
    <property type="entry name" value="FAD/NAD-binding_dom"/>
</dbReference>
<evidence type="ECO:0000256" key="1">
    <source>
        <dbReference type="ARBA" id="ARBA00007532"/>
    </source>
</evidence>
<keyword evidence="7 12" id="KW-0520">NAD</keyword>
<evidence type="ECO:0000256" key="12">
    <source>
        <dbReference type="PIRSR" id="PIRSR000350-3"/>
    </source>
</evidence>
<feature type="binding site" evidence="12">
    <location>
        <position position="273"/>
    </location>
    <ligand>
        <name>NAD(+)</name>
        <dbReference type="ChEBI" id="CHEBI:57540"/>
    </ligand>
</feature>
<dbReference type="InterPro" id="IPR050151">
    <property type="entry name" value="Class-I_Pyr_Nuc-Dis_Oxidored"/>
</dbReference>
<dbReference type="PANTHER" id="PTHR22912">
    <property type="entry name" value="DISULFIDE OXIDOREDUCTASE"/>
    <property type="match status" value="1"/>
</dbReference>
<dbReference type="Pfam" id="PF07992">
    <property type="entry name" value="Pyr_redox_2"/>
    <property type="match status" value="1"/>
</dbReference>
<evidence type="ECO:0000256" key="10">
    <source>
        <dbReference type="ARBA" id="ARBA00049187"/>
    </source>
</evidence>
<dbReference type="GO" id="GO:0004148">
    <property type="term" value="F:dihydrolipoyl dehydrogenase (NADH) activity"/>
    <property type="evidence" value="ECO:0007669"/>
    <property type="project" value="UniProtKB-EC"/>
</dbReference>
<keyword evidence="6 14" id="KW-0560">Oxidoreductase</keyword>
<dbReference type="PROSITE" id="PS00076">
    <property type="entry name" value="PYRIDINE_REDOX_1"/>
    <property type="match status" value="1"/>
</dbReference>
<dbReference type="SUPFAM" id="SSF55424">
    <property type="entry name" value="FAD/NAD-linked reductases, dimerisation (C-terminal) domain"/>
    <property type="match status" value="1"/>
</dbReference>
<dbReference type="PRINTS" id="PR00368">
    <property type="entry name" value="FADPNR"/>
</dbReference>
<dbReference type="InterPro" id="IPR036188">
    <property type="entry name" value="FAD/NAD-bd_sf"/>
</dbReference>
<comment type="cofactor">
    <cofactor evidence="12 14">
        <name>FAD</name>
        <dbReference type="ChEBI" id="CHEBI:57692"/>
    </cofactor>
    <text evidence="12 14">Binds 1 FAD per subunit.</text>
</comment>
<dbReference type="RefSeq" id="WP_158344753.1">
    <property type="nucleotide sequence ID" value="NZ_AP019379.1"/>
</dbReference>
<evidence type="ECO:0000259" key="16">
    <source>
        <dbReference type="Pfam" id="PF07992"/>
    </source>
</evidence>
<comment type="catalytic activity">
    <reaction evidence="10 14">
        <text>N(6)-[(R)-dihydrolipoyl]-L-lysyl-[protein] + NAD(+) = N(6)-[(R)-lipoyl]-L-lysyl-[protein] + NADH + H(+)</text>
        <dbReference type="Rhea" id="RHEA:15045"/>
        <dbReference type="Rhea" id="RHEA-COMP:10474"/>
        <dbReference type="Rhea" id="RHEA-COMP:10475"/>
        <dbReference type="ChEBI" id="CHEBI:15378"/>
        <dbReference type="ChEBI" id="CHEBI:57540"/>
        <dbReference type="ChEBI" id="CHEBI:57945"/>
        <dbReference type="ChEBI" id="CHEBI:83099"/>
        <dbReference type="ChEBI" id="CHEBI:83100"/>
        <dbReference type="EC" id="1.8.1.4"/>
    </reaction>
</comment>
<organism evidence="17 18">
    <name type="scientific">Buchnera aphidicola</name>
    <name type="common">Nipponaphis monzeni</name>
    <dbReference type="NCBI Taxonomy" id="2495405"/>
    <lineage>
        <taxon>Bacteria</taxon>
        <taxon>Pseudomonadati</taxon>
        <taxon>Pseudomonadota</taxon>
        <taxon>Gammaproteobacteria</taxon>
        <taxon>Enterobacterales</taxon>
        <taxon>Erwiniaceae</taxon>
        <taxon>Buchnera</taxon>
    </lineage>
</organism>
<evidence type="ECO:0000313" key="18">
    <source>
        <dbReference type="Proteomes" id="UP000317544"/>
    </source>
</evidence>
<dbReference type="Gene3D" id="3.50.50.60">
    <property type="entry name" value="FAD/NAD(P)-binding domain"/>
    <property type="match status" value="2"/>
</dbReference>
<evidence type="ECO:0000256" key="8">
    <source>
        <dbReference type="ARBA" id="ARBA00023157"/>
    </source>
</evidence>
<keyword evidence="9 14" id="KW-0676">Redox-active center</keyword>
<dbReference type="GO" id="GO:0050660">
    <property type="term" value="F:flavin adenine dinucleotide binding"/>
    <property type="evidence" value="ECO:0007669"/>
    <property type="project" value="InterPro"/>
</dbReference>
<dbReference type="InterPro" id="IPR004099">
    <property type="entry name" value="Pyr_nucl-diS_OxRdtase_dimer"/>
</dbReference>
<protein>
    <recommendedName>
        <fullName evidence="3 14">Dihydrolipoyl dehydrogenase</fullName>
        <ecNumber evidence="2 14">1.8.1.4</ecNumber>
    </recommendedName>
</protein>
<proteinExistence type="inferred from homology"/>
<evidence type="ECO:0000256" key="6">
    <source>
        <dbReference type="ARBA" id="ARBA00023002"/>
    </source>
</evidence>
<dbReference type="InterPro" id="IPR016156">
    <property type="entry name" value="FAD/NAD-linked_Rdtase_dimer_sf"/>
</dbReference>
<dbReference type="EMBL" id="AP019379">
    <property type="protein sequence ID" value="BBI01182.1"/>
    <property type="molecule type" value="Genomic_DNA"/>
</dbReference>
<evidence type="ECO:0000313" key="17">
    <source>
        <dbReference type="EMBL" id="BBI01182.1"/>
    </source>
</evidence>
<accession>A0A455TA23</accession>
<comment type="miscellaneous">
    <text evidence="14">The active site is a redox-active disulfide bond.</text>
</comment>
<dbReference type="PRINTS" id="PR00411">
    <property type="entry name" value="PNDRDTASEI"/>
</dbReference>
<name>A0A455TA23_9GAMM</name>
<reference evidence="17 18" key="1">
    <citation type="journal article" date="2019" name="Proc. Natl. Acad. Sci. U.S.A.">
        <title>Exaggeration and cooption of innate immunity for social defense.</title>
        <authorList>
            <person name="Kutsukake M."/>
            <person name="Moriyama M."/>
            <person name="Shigenobu S."/>
            <person name="Meng X.-Y."/>
            <person name="Nikoh N."/>
            <person name="Noda C."/>
            <person name="Kobayashi S."/>
            <person name="Fukatsu T."/>
        </authorList>
    </citation>
    <scope>NUCLEOTIDE SEQUENCE [LARGE SCALE GENOMIC DNA]</scope>
    <source>
        <strain evidence="17 18">Nmo</strain>
    </source>
</reference>
<dbReference type="SUPFAM" id="SSF51905">
    <property type="entry name" value="FAD/NAD(P)-binding domain"/>
    <property type="match status" value="1"/>
</dbReference>
<dbReference type="Gene3D" id="3.30.390.30">
    <property type="match status" value="1"/>
</dbReference>
<dbReference type="NCBIfam" id="TIGR01350">
    <property type="entry name" value="lipoamide_DH"/>
    <property type="match status" value="1"/>
</dbReference>
<keyword evidence="5 12" id="KW-0274">FAD</keyword>
<feature type="binding site" evidence="12">
    <location>
        <position position="315"/>
    </location>
    <ligand>
        <name>FAD</name>
        <dbReference type="ChEBI" id="CHEBI:57692"/>
    </ligand>
</feature>
<dbReference type="Proteomes" id="UP000317544">
    <property type="component" value="Chromosome"/>
</dbReference>
<dbReference type="FunFam" id="3.30.390.30:FF:000001">
    <property type="entry name" value="Dihydrolipoyl dehydrogenase"/>
    <property type="match status" value="1"/>
</dbReference>
<keyword evidence="4 14" id="KW-0285">Flavoprotein</keyword>
<evidence type="ECO:0000256" key="11">
    <source>
        <dbReference type="PIRSR" id="PIRSR000350-2"/>
    </source>
</evidence>
<evidence type="ECO:0000256" key="9">
    <source>
        <dbReference type="ARBA" id="ARBA00023284"/>
    </source>
</evidence>
<evidence type="ECO:0000256" key="3">
    <source>
        <dbReference type="ARBA" id="ARBA00016961"/>
    </source>
</evidence>
<dbReference type="PIRSF" id="PIRSF000350">
    <property type="entry name" value="Mercury_reductase_MerA"/>
    <property type="match status" value="1"/>
</dbReference>
<dbReference type="OrthoDB" id="9800167at2"/>
<evidence type="ECO:0000256" key="14">
    <source>
        <dbReference type="RuleBase" id="RU003692"/>
    </source>
</evidence>
<dbReference type="GO" id="GO:0006979">
    <property type="term" value="P:response to oxidative stress"/>
    <property type="evidence" value="ECO:0007669"/>
    <property type="project" value="UniProtKB-ARBA"/>
</dbReference>
<dbReference type="Pfam" id="PF02852">
    <property type="entry name" value="Pyr_redox_dim"/>
    <property type="match status" value="1"/>
</dbReference>
<feature type="domain" description="FAD/NAD(P)-binding" evidence="16">
    <location>
        <begin position="8"/>
        <end position="330"/>
    </location>
</feature>
<gene>
    <name evidence="17" type="primary">lpdA</name>
    <name evidence="17" type="ORF">BUCNMO_167</name>
</gene>
<keyword evidence="18" id="KW-1185">Reference proteome</keyword>
<dbReference type="EC" id="1.8.1.4" evidence="2 14"/>
<evidence type="ECO:0000256" key="4">
    <source>
        <dbReference type="ARBA" id="ARBA00022630"/>
    </source>
</evidence>
<dbReference type="InterPro" id="IPR001100">
    <property type="entry name" value="Pyr_nuc-diS_OxRdtase"/>
</dbReference>
<feature type="binding site" evidence="12">
    <location>
        <position position="54"/>
    </location>
    <ligand>
        <name>FAD</name>
        <dbReference type="ChEBI" id="CHEBI:57692"/>
    </ligand>
</feature>
<feature type="binding site" evidence="12">
    <location>
        <begin position="183"/>
        <end position="190"/>
    </location>
    <ligand>
        <name>NAD(+)</name>
        <dbReference type="ChEBI" id="CHEBI:57540"/>
    </ligand>
</feature>
<dbReference type="AlphaFoldDB" id="A0A455TA23"/>
<feature type="binding site" evidence="12">
    <location>
        <begin position="321"/>
        <end position="324"/>
    </location>
    <ligand>
        <name>FAD</name>
        <dbReference type="ChEBI" id="CHEBI:57692"/>
    </ligand>
</feature>
<evidence type="ECO:0000256" key="7">
    <source>
        <dbReference type="ARBA" id="ARBA00023027"/>
    </source>
</evidence>
<feature type="disulfide bond" description="Redox-active" evidence="13">
    <location>
        <begin position="45"/>
        <end position="50"/>
    </location>
</feature>
<dbReference type="InterPro" id="IPR012999">
    <property type="entry name" value="Pyr_OxRdtase_I_AS"/>
</dbReference>
<feature type="domain" description="Pyridine nucleotide-disulphide oxidoreductase dimerisation" evidence="15">
    <location>
        <begin position="349"/>
        <end position="455"/>
    </location>
</feature>
<keyword evidence="8" id="KW-1015">Disulfide bond</keyword>
<dbReference type="PANTHER" id="PTHR22912:SF160">
    <property type="entry name" value="DIHYDROLIPOYL DEHYDROGENASE"/>
    <property type="match status" value="1"/>
</dbReference>
<evidence type="ECO:0000259" key="15">
    <source>
        <dbReference type="Pfam" id="PF02852"/>
    </source>
</evidence>